<sequence length="109" mass="12659">MGGRPYRQKREFVSICLSTYDKFDIQHIQDRHVVPSLNPEACVESPVSLRAQLTRNTETVDIPPSASYRELRKLVVDRFLGPTSSYLPFKRSFDPANTSQFEERRKSLR</sequence>
<gene>
    <name evidence="1" type="ORF">E1B28_011733</name>
</gene>
<dbReference type="GeneID" id="66080808"/>
<evidence type="ECO:0000313" key="1">
    <source>
        <dbReference type="EMBL" id="KAG7090124.1"/>
    </source>
</evidence>
<evidence type="ECO:0000313" key="2">
    <source>
        <dbReference type="Proteomes" id="UP001049176"/>
    </source>
</evidence>
<protein>
    <submittedName>
        <fullName evidence="1">Uncharacterized protein</fullName>
    </submittedName>
</protein>
<dbReference type="EMBL" id="CM032187">
    <property type="protein sequence ID" value="KAG7090124.1"/>
    <property type="molecule type" value="Genomic_DNA"/>
</dbReference>
<name>A0A9P7USE8_9AGAR</name>
<dbReference type="KEGG" id="more:E1B28_011733"/>
<dbReference type="Proteomes" id="UP001049176">
    <property type="component" value="Chromosome 7"/>
</dbReference>
<reference evidence="1" key="1">
    <citation type="journal article" date="2021" name="Genome Biol. Evol.">
        <title>The assembled and annotated genome of the fairy-ring fungus Marasmius oreades.</title>
        <authorList>
            <person name="Hiltunen M."/>
            <person name="Ament-Velasquez S.L."/>
            <person name="Johannesson H."/>
        </authorList>
    </citation>
    <scope>NUCLEOTIDE SEQUENCE</scope>
    <source>
        <strain evidence="1">03SP1</strain>
    </source>
</reference>
<proteinExistence type="predicted"/>
<dbReference type="AlphaFoldDB" id="A0A9P7USE8"/>
<organism evidence="1 2">
    <name type="scientific">Marasmius oreades</name>
    <name type="common">fairy-ring Marasmius</name>
    <dbReference type="NCBI Taxonomy" id="181124"/>
    <lineage>
        <taxon>Eukaryota</taxon>
        <taxon>Fungi</taxon>
        <taxon>Dikarya</taxon>
        <taxon>Basidiomycota</taxon>
        <taxon>Agaricomycotina</taxon>
        <taxon>Agaricomycetes</taxon>
        <taxon>Agaricomycetidae</taxon>
        <taxon>Agaricales</taxon>
        <taxon>Marasmiineae</taxon>
        <taxon>Marasmiaceae</taxon>
        <taxon>Marasmius</taxon>
    </lineage>
</organism>
<comment type="caution">
    <text evidence="1">The sequence shown here is derived from an EMBL/GenBank/DDBJ whole genome shotgun (WGS) entry which is preliminary data.</text>
</comment>
<keyword evidence="2" id="KW-1185">Reference proteome</keyword>
<dbReference type="RefSeq" id="XP_043006594.1">
    <property type="nucleotide sequence ID" value="XM_043156784.1"/>
</dbReference>
<accession>A0A9P7USE8</accession>